<organism evidence="1">
    <name type="scientific">marine sediment metagenome</name>
    <dbReference type="NCBI Taxonomy" id="412755"/>
    <lineage>
        <taxon>unclassified sequences</taxon>
        <taxon>metagenomes</taxon>
        <taxon>ecological metagenomes</taxon>
    </lineage>
</organism>
<gene>
    <name evidence="1" type="ORF">LCGC14_3037680</name>
</gene>
<name>A0A0F8XDS0_9ZZZZ</name>
<evidence type="ECO:0000313" key="1">
    <source>
        <dbReference type="EMBL" id="KKK59110.1"/>
    </source>
</evidence>
<accession>A0A0F8XDS0</accession>
<dbReference type="Gene3D" id="3.90.320.10">
    <property type="match status" value="1"/>
</dbReference>
<comment type="caution">
    <text evidence="1">The sequence shown here is derived from an EMBL/GenBank/DDBJ whole genome shotgun (WGS) entry which is preliminary data.</text>
</comment>
<proteinExistence type="predicted"/>
<feature type="non-terminal residue" evidence="1">
    <location>
        <position position="1"/>
    </location>
</feature>
<protein>
    <recommendedName>
        <fullName evidence="2">PD-(D/E)XK endonuclease-like domain-containing protein</fullName>
    </recommendedName>
</protein>
<reference evidence="1" key="1">
    <citation type="journal article" date="2015" name="Nature">
        <title>Complex archaea that bridge the gap between prokaryotes and eukaryotes.</title>
        <authorList>
            <person name="Spang A."/>
            <person name="Saw J.H."/>
            <person name="Jorgensen S.L."/>
            <person name="Zaremba-Niedzwiedzka K."/>
            <person name="Martijn J."/>
            <person name="Lind A.E."/>
            <person name="van Eijk R."/>
            <person name="Schleper C."/>
            <person name="Guy L."/>
            <person name="Ettema T.J."/>
        </authorList>
    </citation>
    <scope>NUCLEOTIDE SEQUENCE</scope>
</reference>
<dbReference type="InterPro" id="IPR011604">
    <property type="entry name" value="PDDEXK-like_dom_sf"/>
</dbReference>
<evidence type="ECO:0008006" key="2">
    <source>
        <dbReference type="Google" id="ProtNLM"/>
    </source>
</evidence>
<dbReference type="AlphaFoldDB" id="A0A0F8XDS0"/>
<dbReference type="EMBL" id="LAZR01063640">
    <property type="protein sequence ID" value="KKK59110.1"/>
    <property type="molecule type" value="Genomic_DNA"/>
</dbReference>
<sequence length="243" mass="28569">LRIIRNLISDLPIAQEREIRQHFANHDPVLDVWFAGEGKVSELGTKFVVFEHDIPQRWWKFFEFSGLRFKPDDESDDPPIFGHIDLIVISPEDGVEYLVDVKSIRQEMYRNLPPEHGVMLAGESPLMKRHRKYIEQLNGYMFSPTIDLEVGCLLFEAKNDQYQKEYWLRRDPKMQTEMIARHRVGAFYIQMTPQEVAPIPEERNPDKGDEICVACNQRYICRRLPAEGCDYDELRREDAKARG</sequence>